<evidence type="ECO:0000256" key="6">
    <source>
        <dbReference type="SAM" id="Phobius"/>
    </source>
</evidence>
<feature type="transmembrane region" description="Helical" evidence="6">
    <location>
        <begin position="213"/>
        <end position="233"/>
    </location>
</feature>
<dbReference type="InterPro" id="IPR011701">
    <property type="entry name" value="MFS"/>
</dbReference>
<feature type="transmembrane region" description="Helical" evidence="6">
    <location>
        <begin position="136"/>
        <end position="161"/>
    </location>
</feature>
<dbReference type="Gene3D" id="1.20.1250.20">
    <property type="entry name" value="MFS general substrate transporter like domains"/>
    <property type="match status" value="1"/>
</dbReference>
<comment type="subcellular location">
    <subcellularLocation>
        <location evidence="1">Membrane</location>
        <topology evidence="1">Multi-pass membrane protein</topology>
    </subcellularLocation>
</comment>
<evidence type="ECO:0000313" key="7">
    <source>
        <dbReference type="EMBL" id="KAJ3047199.1"/>
    </source>
</evidence>
<keyword evidence="8" id="KW-1185">Reference proteome</keyword>
<evidence type="ECO:0000256" key="4">
    <source>
        <dbReference type="ARBA" id="ARBA00023136"/>
    </source>
</evidence>
<accession>A0AAD5S5Y7</accession>
<keyword evidence="2 6" id="KW-0812">Transmembrane</keyword>
<evidence type="ECO:0000313" key="8">
    <source>
        <dbReference type="Proteomes" id="UP001212841"/>
    </source>
</evidence>
<feature type="transmembrane region" description="Helical" evidence="6">
    <location>
        <begin position="52"/>
        <end position="72"/>
    </location>
</feature>
<evidence type="ECO:0000256" key="5">
    <source>
        <dbReference type="SAM" id="MobiDB-lite"/>
    </source>
</evidence>
<organism evidence="7 8">
    <name type="scientific">Rhizophlyctis rosea</name>
    <dbReference type="NCBI Taxonomy" id="64517"/>
    <lineage>
        <taxon>Eukaryota</taxon>
        <taxon>Fungi</taxon>
        <taxon>Fungi incertae sedis</taxon>
        <taxon>Chytridiomycota</taxon>
        <taxon>Chytridiomycota incertae sedis</taxon>
        <taxon>Chytridiomycetes</taxon>
        <taxon>Rhizophlyctidales</taxon>
        <taxon>Rhizophlyctidaceae</taxon>
        <taxon>Rhizophlyctis</taxon>
    </lineage>
</organism>
<dbReference type="EMBL" id="JADGJD010001010">
    <property type="protein sequence ID" value="KAJ3047199.1"/>
    <property type="molecule type" value="Genomic_DNA"/>
</dbReference>
<dbReference type="PANTHER" id="PTHR21576">
    <property type="entry name" value="UNCHARACTERIZED NODULIN-LIKE PROTEIN"/>
    <property type="match status" value="1"/>
</dbReference>
<dbReference type="GO" id="GO:0022857">
    <property type="term" value="F:transmembrane transporter activity"/>
    <property type="evidence" value="ECO:0007669"/>
    <property type="project" value="InterPro"/>
</dbReference>
<dbReference type="Pfam" id="PF07690">
    <property type="entry name" value="MFS_1"/>
    <property type="match status" value="1"/>
</dbReference>
<dbReference type="SUPFAM" id="SSF103473">
    <property type="entry name" value="MFS general substrate transporter"/>
    <property type="match status" value="1"/>
</dbReference>
<feature type="transmembrane region" description="Helical" evidence="6">
    <location>
        <begin position="181"/>
        <end position="201"/>
    </location>
</feature>
<feature type="transmembrane region" description="Helical" evidence="6">
    <location>
        <begin position="21"/>
        <end position="40"/>
    </location>
</feature>
<keyword evidence="3 6" id="KW-1133">Transmembrane helix</keyword>
<sequence>MGTNVRNWPAKHRGIAVGIPIGFLGLAAAIFAAIASIFFYHSDGESGRKLDVGSFLTFMGATTATIAFQAAFTLRDVRHLKPEEPNETEDATDEDVTDEGGIDEPGGAIDATNSEQTTLLRSDDQHSTSLRQLDTLLLTGVIFAIGGAGLTYINTVGAIIVALSPPDQGADSPSVQTAQKFHVALLSVASCSGRIVVGILSDQFERKFHISRLFWPLCAISLMLAAQVLGSLTGSLERLVWVTGMTGAAYGAANTAFPVVVAHLFGADGFSTNWWVLE</sequence>
<evidence type="ECO:0008006" key="9">
    <source>
        <dbReference type="Google" id="ProtNLM"/>
    </source>
</evidence>
<comment type="caution">
    <text evidence="7">The sequence shown here is derived from an EMBL/GenBank/DDBJ whole genome shotgun (WGS) entry which is preliminary data.</text>
</comment>
<dbReference type="GO" id="GO:0016020">
    <property type="term" value="C:membrane"/>
    <property type="evidence" value="ECO:0007669"/>
    <property type="project" value="UniProtKB-SubCell"/>
</dbReference>
<gene>
    <name evidence="7" type="ORF">HK097_000144</name>
</gene>
<dbReference type="InterPro" id="IPR036259">
    <property type="entry name" value="MFS_trans_sf"/>
</dbReference>
<evidence type="ECO:0000256" key="3">
    <source>
        <dbReference type="ARBA" id="ARBA00022989"/>
    </source>
</evidence>
<reference evidence="7" key="1">
    <citation type="submission" date="2020-05" db="EMBL/GenBank/DDBJ databases">
        <title>Phylogenomic resolution of chytrid fungi.</title>
        <authorList>
            <person name="Stajich J.E."/>
            <person name="Amses K."/>
            <person name="Simmons R."/>
            <person name="Seto K."/>
            <person name="Myers J."/>
            <person name="Bonds A."/>
            <person name="Quandt C.A."/>
            <person name="Barry K."/>
            <person name="Liu P."/>
            <person name="Grigoriev I."/>
            <person name="Longcore J.E."/>
            <person name="James T.Y."/>
        </authorList>
    </citation>
    <scope>NUCLEOTIDE SEQUENCE</scope>
    <source>
        <strain evidence="7">JEL0318</strain>
    </source>
</reference>
<evidence type="ECO:0000256" key="1">
    <source>
        <dbReference type="ARBA" id="ARBA00004141"/>
    </source>
</evidence>
<protein>
    <recommendedName>
        <fullName evidence="9">Major facilitator superfamily (MFS) profile domain-containing protein</fullName>
    </recommendedName>
</protein>
<name>A0AAD5S5Y7_9FUNG</name>
<proteinExistence type="predicted"/>
<dbReference type="AlphaFoldDB" id="A0AAD5S5Y7"/>
<feature type="compositionally biased region" description="Acidic residues" evidence="5">
    <location>
        <begin position="85"/>
        <end position="102"/>
    </location>
</feature>
<feature type="region of interest" description="Disordered" evidence="5">
    <location>
        <begin position="82"/>
        <end position="110"/>
    </location>
</feature>
<evidence type="ECO:0000256" key="2">
    <source>
        <dbReference type="ARBA" id="ARBA00022692"/>
    </source>
</evidence>
<dbReference type="Proteomes" id="UP001212841">
    <property type="component" value="Unassembled WGS sequence"/>
</dbReference>
<keyword evidence="4 6" id="KW-0472">Membrane</keyword>
<dbReference type="PANTHER" id="PTHR21576:SF158">
    <property type="entry name" value="RIBOSOMAL RNA-PROCESSING PROTEIN 12-LIKE CONSERVED DOMAIN-CONTAINING PROTEIN"/>
    <property type="match status" value="1"/>
</dbReference>